<name>A0ABT0PCX0_9GAMM</name>
<feature type="signal peptide" evidence="1">
    <location>
        <begin position="1"/>
        <end position="19"/>
    </location>
</feature>
<comment type="caution">
    <text evidence="3">The sequence shown here is derived from an EMBL/GenBank/DDBJ whole genome shotgun (WGS) entry which is preliminary data.</text>
</comment>
<evidence type="ECO:0000256" key="1">
    <source>
        <dbReference type="SAM" id="SignalP"/>
    </source>
</evidence>
<evidence type="ECO:0000313" key="3">
    <source>
        <dbReference type="EMBL" id="MCL6269071.1"/>
    </source>
</evidence>
<sequence>MKKLITALLITLACNHILADSRDCEGVQIADMNWESATFVAHVDQFILEHGYDCTAELVPANTQATGAAILQTGKPEIIPEFWWHAMKQEVEAAVASQKIIRIGSPLSEGGIEGFWIPEYMYQKAPELNTINGVIKNINLFSLNKNDGSKIPFYGCPKGWNCHISSKNLFEILDLDKAGFEYRTAASGPDLAISLQEAYEKKQPWFGYYWSPTPLMGKHKMTLVDFGSGINKELFESCMTKPDCKAPKPTMYPAPLVQTVVTTDFARNHPGYVKYLSHRGWTDAQMNELLAWMEANQADGDAAMEHFLKNYQSVWVKWVDGNAVRSIRKALRDL</sequence>
<evidence type="ECO:0000259" key="2">
    <source>
        <dbReference type="Pfam" id="PF04069"/>
    </source>
</evidence>
<dbReference type="Gene3D" id="3.40.190.10">
    <property type="entry name" value="Periplasmic binding protein-like II"/>
    <property type="match status" value="1"/>
</dbReference>
<proteinExistence type="predicted"/>
<keyword evidence="1" id="KW-0732">Signal</keyword>
<dbReference type="Gene3D" id="3.40.190.100">
    <property type="entry name" value="Glycine betaine-binding periplasmic protein, domain 2"/>
    <property type="match status" value="1"/>
</dbReference>
<accession>A0ABT0PCX0</accession>
<keyword evidence="4" id="KW-1185">Reference proteome</keyword>
<feature type="domain" description="ABC-type glycine betaine transport system substrate-binding" evidence="2">
    <location>
        <begin position="27"/>
        <end position="310"/>
    </location>
</feature>
<dbReference type="Proteomes" id="UP001203338">
    <property type="component" value="Unassembled WGS sequence"/>
</dbReference>
<dbReference type="InterPro" id="IPR007210">
    <property type="entry name" value="ABC_Gly_betaine_transp_sub-bd"/>
</dbReference>
<evidence type="ECO:0000313" key="4">
    <source>
        <dbReference type="Proteomes" id="UP001203338"/>
    </source>
</evidence>
<dbReference type="Pfam" id="PF04069">
    <property type="entry name" value="OpuAC"/>
    <property type="match status" value="1"/>
</dbReference>
<feature type="chain" id="PRO_5045051793" evidence="1">
    <location>
        <begin position="20"/>
        <end position="334"/>
    </location>
</feature>
<dbReference type="EMBL" id="JAMFLX010000003">
    <property type="protein sequence ID" value="MCL6269071.1"/>
    <property type="molecule type" value="Genomic_DNA"/>
</dbReference>
<gene>
    <name evidence="3" type="ORF">M3P05_03830</name>
</gene>
<dbReference type="RefSeq" id="WP_249697904.1">
    <property type="nucleotide sequence ID" value="NZ_JAMFLX010000003.1"/>
</dbReference>
<reference evidence="3 4" key="1">
    <citation type="submission" date="2022-05" db="EMBL/GenBank/DDBJ databases">
        <authorList>
            <person name="Park J.-S."/>
        </authorList>
    </citation>
    <scope>NUCLEOTIDE SEQUENCE [LARGE SCALE GENOMIC DNA]</scope>
    <source>
        <strain evidence="3 4">2012CJ34-2</strain>
    </source>
</reference>
<protein>
    <submittedName>
        <fullName evidence="3">ABC transporter substrate-binding protein</fullName>
    </submittedName>
</protein>
<dbReference type="SUPFAM" id="SSF53850">
    <property type="entry name" value="Periplasmic binding protein-like II"/>
    <property type="match status" value="1"/>
</dbReference>
<organism evidence="3 4">
    <name type="scientific">Parendozoicomonas callyspongiae</name>
    <dbReference type="NCBI Taxonomy" id="2942213"/>
    <lineage>
        <taxon>Bacteria</taxon>
        <taxon>Pseudomonadati</taxon>
        <taxon>Pseudomonadota</taxon>
        <taxon>Gammaproteobacteria</taxon>
        <taxon>Oceanospirillales</taxon>
        <taxon>Endozoicomonadaceae</taxon>
        <taxon>Parendozoicomonas</taxon>
    </lineage>
</organism>